<reference evidence="2" key="1">
    <citation type="submission" date="2016-10" db="EMBL/GenBank/DDBJ databases">
        <authorList>
            <person name="Varghese N."/>
            <person name="Submissions S."/>
        </authorList>
    </citation>
    <scope>NUCLEOTIDE SEQUENCE [LARGE SCALE GENOMIC DNA]</scope>
    <source>
        <strain evidence="2">CGMCC 1.11101</strain>
    </source>
</reference>
<keyword evidence="2" id="KW-1185">Reference proteome</keyword>
<evidence type="ECO:0000313" key="2">
    <source>
        <dbReference type="Proteomes" id="UP000198867"/>
    </source>
</evidence>
<gene>
    <name evidence="1" type="ORF">SAMN05216219_0147</name>
</gene>
<dbReference type="GO" id="GO:0030246">
    <property type="term" value="F:carbohydrate binding"/>
    <property type="evidence" value="ECO:0007669"/>
    <property type="project" value="InterPro"/>
</dbReference>
<dbReference type="InterPro" id="IPR027839">
    <property type="entry name" value="DUF4432"/>
</dbReference>
<accession>A0A1I4YDS7</accession>
<organism evidence="1 2">
    <name type="scientific">Mycetocola miduiensis</name>
    <dbReference type="NCBI Taxonomy" id="995034"/>
    <lineage>
        <taxon>Bacteria</taxon>
        <taxon>Bacillati</taxon>
        <taxon>Actinomycetota</taxon>
        <taxon>Actinomycetes</taxon>
        <taxon>Micrococcales</taxon>
        <taxon>Microbacteriaceae</taxon>
        <taxon>Mycetocola</taxon>
    </lineage>
</organism>
<dbReference type="STRING" id="995034.SAMN05216219_0147"/>
<dbReference type="AlphaFoldDB" id="A0A1I4YDS7"/>
<name>A0A1I4YDS7_9MICO</name>
<dbReference type="Gene3D" id="2.70.98.10">
    <property type="match status" value="1"/>
</dbReference>
<evidence type="ECO:0000313" key="1">
    <source>
        <dbReference type="EMBL" id="SFN36152.1"/>
    </source>
</evidence>
<dbReference type="Pfam" id="PF14486">
    <property type="entry name" value="DUF4432"/>
    <property type="match status" value="1"/>
</dbReference>
<protein>
    <recommendedName>
        <fullName evidence="3">Galactose mutarotase</fullName>
    </recommendedName>
</protein>
<sequence>MINHDERGEEIESQERQRFLEARIGAVERIWAPRAVRSEDGVAAGRRQIELRHLGGLDLTIEPDQFLDLGEAAWRGRTVSFVPPSTSIRAESWGRRWQGGLLTTCGLSAVGRAAPEDGGMHGRAHLIPATVTQREGRWTDGGEYELIVRGSLREGAVFEQNLTVERTIRATHGVSEILITDVIRNEGFVPEPVKVLYHVNIGWPLLHGGAEVSVDAAEPGAAGGTSWERELEDPAPGVPERVDAFVAIPDAEGWCRARVAGDSGSLTVRFRSDQLPYLTVWRSGASGSYALGIEPGTCWPSHADGPSEGKVGRILAPGESFTVDLALTFAD</sequence>
<dbReference type="InterPro" id="IPR014718">
    <property type="entry name" value="GH-type_carb-bd"/>
</dbReference>
<evidence type="ECO:0008006" key="3">
    <source>
        <dbReference type="Google" id="ProtNLM"/>
    </source>
</evidence>
<proteinExistence type="predicted"/>
<dbReference type="Proteomes" id="UP000198867">
    <property type="component" value="Unassembled WGS sequence"/>
</dbReference>
<dbReference type="EMBL" id="FOVM01000001">
    <property type="protein sequence ID" value="SFN36152.1"/>
    <property type="molecule type" value="Genomic_DNA"/>
</dbReference>